<organism evidence="2 3">
    <name type="scientific">Candidatus Azambacteria bacterium RIFCSPLOWO2_01_FULL_46_25</name>
    <dbReference type="NCBI Taxonomy" id="1797298"/>
    <lineage>
        <taxon>Bacteria</taxon>
        <taxon>Candidatus Azamiibacteriota</taxon>
    </lineage>
</organism>
<dbReference type="Proteomes" id="UP000176650">
    <property type="component" value="Unassembled WGS sequence"/>
</dbReference>
<gene>
    <name evidence="2" type="ORF">A2988_03205</name>
</gene>
<evidence type="ECO:0000313" key="2">
    <source>
        <dbReference type="EMBL" id="OGD34500.1"/>
    </source>
</evidence>
<comment type="caution">
    <text evidence="2">The sequence shown here is derived from an EMBL/GenBank/DDBJ whole genome shotgun (WGS) entry which is preliminary data.</text>
</comment>
<accession>A0A1F5BV74</accession>
<feature type="transmembrane region" description="Helical" evidence="1">
    <location>
        <begin position="16"/>
        <end position="38"/>
    </location>
</feature>
<keyword evidence="1" id="KW-1133">Transmembrane helix</keyword>
<protein>
    <recommendedName>
        <fullName evidence="4">Type 4 fimbrial biogenesis protein PilX N-terminal domain-containing protein</fullName>
    </recommendedName>
</protein>
<proteinExistence type="predicted"/>
<sequence>MKHKFHDAKGAGMIELLIAVAIIATSFFAIAQISIMALRAAGDRNDKAQALALAEEGVEAVRTIRDGSWTSGIAPLTFGSTYYAAVSGGKWTLTLSNPGVLQNKFTRTIILNNVSRDINDNIVAAGGTDDPKTKKAMVTVSWGSPVKNIQLITYIADILKN</sequence>
<dbReference type="EMBL" id="MEYS01000001">
    <property type="protein sequence ID" value="OGD34500.1"/>
    <property type="molecule type" value="Genomic_DNA"/>
</dbReference>
<dbReference type="AlphaFoldDB" id="A0A1F5BV74"/>
<keyword evidence="1" id="KW-0472">Membrane</keyword>
<evidence type="ECO:0000256" key="1">
    <source>
        <dbReference type="SAM" id="Phobius"/>
    </source>
</evidence>
<reference evidence="2 3" key="1">
    <citation type="journal article" date="2016" name="Nat. Commun.">
        <title>Thousands of microbial genomes shed light on interconnected biogeochemical processes in an aquifer system.</title>
        <authorList>
            <person name="Anantharaman K."/>
            <person name="Brown C.T."/>
            <person name="Hug L.A."/>
            <person name="Sharon I."/>
            <person name="Castelle C.J."/>
            <person name="Probst A.J."/>
            <person name="Thomas B.C."/>
            <person name="Singh A."/>
            <person name="Wilkins M.J."/>
            <person name="Karaoz U."/>
            <person name="Brodie E.L."/>
            <person name="Williams K.H."/>
            <person name="Hubbard S.S."/>
            <person name="Banfield J.F."/>
        </authorList>
    </citation>
    <scope>NUCLEOTIDE SEQUENCE [LARGE SCALE GENOMIC DNA]</scope>
</reference>
<name>A0A1F5BV74_9BACT</name>
<dbReference type="STRING" id="1797298.A2988_03205"/>
<keyword evidence="1" id="KW-0812">Transmembrane</keyword>
<evidence type="ECO:0000313" key="3">
    <source>
        <dbReference type="Proteomes" id="UP000176650"/>
    </source>
</evidence>
<evidence type="ECO:0008006" key="4">
    <source>
        <dbReference type="Google" id="ProtNLM"/>
    </source>
</evidence>